<accession>A0A1B7IHN3</accession>
<evidence type="ECO:0000259" key="4">
    <source>
        <dbReference type="Pfam" id="PF25917"/>
    </source>
</evidence>
<gene>
    <name evidence="5" type="ORF">M975_3586</name>
</gene>
<keyword evidence="6" id="KW-1185">Reference proteome</keyword>
<keyword evidence="3" id="KW-0812">Transmembrane</keyword>
<dbReference type="AlphaFoldDB" id="A0A1B7IHN3"/>
<feature type="coiled-coil region" evidence="2">
    <location>
        <begin position="103"/>
        <end position="137"/>
    </location>
</feature>
<dbReference type="Proteomes" id="UP000078410">
    <property type="component" value="Unassembled WGS sequence"/>
</dbReference>
<name>A0A1B7IHN3_9ENTR</name>
<feature type="transmembrane region" description="Helical" evidence="3">
    <location>
        <begin position="6"/>
        <end position="24"/>
    </location>
</feature>
<sequence>MELLLILIYTAICICIFKIFKIPLNKWSVPTAILGGFILLSGLILTMNYNHPYTERAQMLTVTVPIIPEVQGTVVEVTKNTNKMLKKGDFLFRIDPTPYQSKVDVIKGEIESAQQNVEMLKARLASQTADIEQYKANRDLALKDANRYRDGSRDKMKSPFTDQEVVSAQEHYLAAQAQWRSAQAKREQTVAQLDALVGNENATVYKLKSSLKEAQYYLDRTTVRAPEAGYVTQVLLKPGMFLRPLPLRPAMVFVPQQNSDIYAAFRQNSALRLHAGDKAEVVFNGIPGKVFPGTVKKILPVVANSSFQAQGFLQGLSQNAALDGIYADIVLDPNTAVKLLPEGTTAQAAVYTGYVENLSILRKILLRMTSWTHYLYVDH</sequence>
<dbReference type="SUPFAM" id="SSF111369">
    <property type="entry name" value="HlyD-like secretion proteins"/>
    <property type="match status" value="2"/>
</dbReference>
<keyword evidence="3" id="KW-0472">Membrane</keyword>
<protein>
    <submittedName>
        <fullName evidence="5">Multidrug resistance efflux pump</fullName>
    </submittedName>
</protein>
<dbReference type="Gene3D" id="2.40.30.170">
    <property type="match status" value="1"/>
</dbReference>
<comment type="similarity">
    <text evidence="1">Belongs to the membrane fusion protein (MFP) (TC 8.A.1) family.</text>
</comment>
<dbReference type="InterPro" id="IPR050739">
    <property type="entry name" value="MFP"/>
</dbReference>
<feature type="domain" description="Multidrug resistance protein MdtA-like barrel-sandwich hybrid" evidence="4">
    <location>
        <begin position="63"/>
        <end position="239"/>
    </location>
</feature>
<evidence type="ECO:0000256" key="2">
    <source>
        <dbReference type="SAM" id="Coils"/>
    </source>
</evidence>
<organism evidence="5 6">
    <name type="scientific">Buttiauxella brennerae ATCC 51605</name>
    <dbReference type="NCBI Taxonomy" id="1354251"/>
    <lineage>
        <taxon>Bacteria</taxon>
        <taxon>Pseudomonadati</taxon>
        <taxon>Pseudomonadota</taxon>
        <taxon>Gammaproteobacteria</taxon>
        <taxon>Enterobacterales</taxon>
        <taxon>Enterobacteriaceae</taxon>
        <taxon>Buttiauxella</taxon>
    </lineage>
</organism>
<evidence type="ECO:0000256" key="3">
    <source>
        <dbReference type="SAM" id="Phobius"/>
    </source>
</evidence>
<dbReference type="OrthoDB" id="8958519at2"/>
<dbReference type="PANTHER" id="PTHR30386">
    <property type="entry name" value="MEMBRANE FUSION SUBUNIT OF EMRAB-TOLC MULTIDRUG EFFLUX PUMP"/>
    <property type="match status" value="1"/>
</dbReference>
<evidence type="ECO:0000256" key="1">
    <source>
        <dbReference type="ARBA" id="ARBA00009477"/>
    </source>
</evidence>
<dbReference type="EMBL" id="LXER01000032">
    <property type="protein sequence ID" value="OAT28939.1"/>
    <property type="molecule type" value="Genomic_DNA"/>
</dbReference>
<comment type="caution">
    <text evidence="5">The sequence shown here is derived from an EMBL/GenBank/DDBJ whole genome shotgun (WGS) entry which is preliminary data.</text>
</comment>
<dbReference type="InterPro" id="IPR058625">
    <property type="entry name" value="MdtA-like_BSH"/>
</dbReference>
<evidence type="ECO:0000313" key="6">
    <source>
        <dbReference type="Proteomes" id="UP000078410"/>
    </source>
</evidence>
<dbReference type="Gene3D" id="2.40.50.100">
    <property type="match status" value="1"/>
</dbReference>
<keyword evidence="3" id="KW-1133">Transmembrane helix</keyword>
<dbReference type="Pfam" id="PF25917">
    <property type="entry name" value="BSH_RND"/>
    <property type="match status" value="1"/>
</dbReference>
<proteinExistence type="inferred from homology"/>
<reference evidence="5 6" key="1">
    <citation type="submission" date="2016-04" db="EMBL/GenBank/DDBJ databases">
        <title>ATOL: Assembling a taxonomically balanced genome-scale reconstruction of the evolutionary history of the Enterobacteriaceae.</title>
        <authorList>
            <person name="Plunkett G.III."/>
            <person name="Neeno-Eckwall E.C."/>
            <person name="Glasner J.D."/>
            <person name="Perna N.T."/>
        </authorList>
    </citation>
    <scope>NUCLEOTIDE SEQUENCE [LARGE SCALE GENOMIC DNA]</scope>
    <source>
        <strain evidence="5 6">ATCC 51605</strain>
    </source>
</reference>
<dbReference type="PANTHER" id="PTHR30386:SF18">
    <property type="entry name" value="INNER MEMBRANE PROTEIN YIAV-RELATED"/>
    <property type="match status" value="1"/>
</dbReference>
<evidence type="ECO:0000313" key="5">
    <source>
        <dbReference type="EMBL" id="OAT28939.1"/>
    </source>
</evidence>
<feature type="transmembrane region" description="Helical" evidence="3">
    <location>
        <begin position="31"/>
        <end position="49"/>
    </location>
</feature>
<keyword evidence="2" id="KW-0175">Coiled coil</keyword>
<dbReference type="PATRIC" id="fig|1354251.4.peg.3688"/>